<comment type="caution">
    <text evidence="2">The sequence shown here is derived from an EMBL/GenBank/DDBJ whole genome shotgun (WGS) entry which is preliminary data.</text>
</comment>
<organism evidence="2 3">
    <name type="scientific">Laodelphax striatellus</name>
    <name type="common">Small brown planthopper</name>
    <name type="synonym">Delphax striatella</name>
    <dbReference type="NCBI Taxonomy" id="195883"/>
    <lineage>
        <taxon>Eukaryota</taxon>
        <taxon>Metazoa</taxon>
        <taxon>Ecdysozoa</taxon>
        <taxon>Arthropoda</taxon>
        <taxon>Hexapoda</taxon>
        <taxon>Insecta</taxon>
        <taxon>Pterygota</taxon>
        <taxon>Neoptera</taxon>
        <taxon>Paraneoptera</taxon>
        <taxon>Hemiptera</taxon>
        <taxon>Auchenorrhyncha</taxon>
        <taxon>Fulgoroidea</taxon>
        <taxon>Delphacidae</taxon>
        <taxon>Criomorphinae</taxon>
        <taxon>Laodelphax</taxon>
    </lineage>
</organism>
<dbReference type="EMBL" id="QKKF02028950">
    <property type="protein sequence ID" value="RZF35291.1"/>
    <property type="molecule type" value="Genomic_DNA"/>
</dbReference>
<reference evidence="2 3" key="1">
    <citation type="journal article" date="2017" name="Gigascience">
        <title>Genome sequence of the small brown planthopper, Laodelphax striatellus.</title>
        <authorList>
            <person name="Zhu J."/>
            <person name="Jiang F."/>
            <person name="Wang X."/>
            <person name="Yang P."/>
            <person name="Bao Y."/>
            <person name="Zhao W."/>
            <person name="Wang W."/>
            <person name="Lu H."/>
            <person name="Wang Q."/>
            <person name="Cui N."/>
            <person name="Li J."/>
            <person name="Chen X."/>
            <person name="Luo L."/>
            <person name="Yu J."/>
            <person name="Kang L."/>
            <person name="Cui F."/>
        </authorList>
    </citation>
    <scope>NUCLEOTIDE SEQUENCE [LARGE SCALE GENOMIC DNA]</scope>
    <source>
        <strain evidence="2">Lst14</strain>
    </source>
</reference>
<keyword evidence="3" id="KW-1185">Reference proteome</keyword>
<feature type="compositionally biased region" description="Low complexity" evidence="1">
    <location>
        <begin position="30"/>
        <end position="48"/>
    </location>
</feature>
<dbReference type="InParanoid" id="A0A482WQ31"/>
<feature type="region of interest" description="Disordered" evidence="1">
    <location>
        <begin position="103"/>
        <end position="122"/>
    </location>
</feature>
<feature type="region of interest" description="Disordered" evidence="1">
    <location>
        <begin position="1"/>
        <end position="91"/>
    </location>
</feature>
<protein>
    <submittedName>
        <fullName evidence="2">Uncharacterized protein</fullName>
    </submittedName>
</protein>
<dbReference type="Proteomes" id="UP000291343">
    <property type="component" value="Unassembled WGS sequence"/>
</dbReference>
<proteinExistence type="predicted"/>
<name>A0A482WQ31_LAOST</name>
<feature type="compositionally biased region" description="Polar residues" evidence="1">
    <location>
        <begin position="49"/>
        <end position="90"/>
    </location>
</feature>
<dbReference type="OrthoDB" id="6594328at2759"/>
<dbReference type="AlphaFoldDB" id="A0A482WQ31"/>
<accession>A0A482WQ31</accession>
<feature type="compositionally biased region" description="Polar residues" evidence="1">
    <location>
        <begin position="103"/>
        <end position="121"/>
    </location>
</feature>
<evidence type="ECO:0000313" key="2">
    <source>
        <dbReference type="EMBL" id="RZF35291.1"/>
    </source>
</evidence>
<sequence length="155" mass="17138">MNKSKAPNSHKARVLQSQSQQNQFGLNSFQQKPVGGKYQQGQGQNSQQEDSFSASGLLQQQKQYLIPESTISESQNSFNQHNTFQQTQINADIPSGRIVNAQLQQSGQTDTETVPPTNTGSGFVANVQYKDVEPIPGPIYSYNPAPLVRILRKTE</sequence>
<evidence type="ECO:0000256" key="1">
    <source>
        <dbReference type="SAM" id="MobiDB-lite"/>
    </source>
</evidence>
<feature type="compositionally biased region" description="Polar residues" evidence="1">
    <location>
        <begin position="15"/>
        <end position="29"/>
    </location>
</feature>
<evidence type="ECO:0000313" key="3">
    <source>
        <dbReference type="Proteomes" id="UP000291343"/>
    </source>
</evidence>
<gene>
    <name evidence="2" type="ORF">LSTR_LSTR017083</name>
</gene>